<evidence type="ECO:0000259" key="8">
    <source>
        <dbReference type="PROSITE" id="PS51194"/>
    </source>
</evidence>
<dbReference type="PROSITE" id="PS51192">
    <property type="entry name" value="HELICASE_ATP_BIND_1"/>
    <property type="match status" value="1"/>
</dbReference>
<comment type="caution">
    <text evidence="10">The sequence shown here is derived from an EMBL/GenBank/DDBJ whole genome shotgun (WGS) entry which is preliminary data.</text>
</comment>
<evidence type="ECO:0000259" key="7">
    <source>
        <dbReference type="PROSITE" id="PS51192"/>
    </source>
</evidence>
<name>A0AA36JQ23_9DINO</name>
<dbReference type="InterPro" id="IPR014001">
    <property type="entry name" value="Helicase_ATP-bd"/>
</dbReference>
<dbReference type="SMART" id="SM00490">
    <property type="entry name" value="HELICc"/>
    <property type="match status" value="1"/>
</dbReference>
<dbReference type="InterPro" id="IPR049625">
    <property type="entry name" value="Glyco_transf_61_cat"/>
</dbReference>
<evidence type="ECO:0000256" key="2">
    <source>
        <dbReference type="ARBA" id="ARBA00022741"/>
    </source>
</evidence>
<dbReference type="GO" id="GO:0016757">
    <property type="term" value="F:glycosyltransferase activity"/>
    <property type="evidence" value="ECO:0007669"/>
    <property type="project" value="InterPro"/>
</dbReference>
<dbReference type="InterPro" id="IPR044742">
    <property type="entry name" value="DEAD/DEAH_RhlB"/>
</dbReference>
<evidence type="ECO:0000256" key="3">
    <source>
        <dbReference type="ARBA" id="ARBA00022801"/>
    </source>
</evidence>
<dbReference type="InterPro" id="IPR001650">
    <property type="entry name" value="Helicase_C-like"/>
</dbReference>
<feature type="domain" description="Helicase C-terminal" evidence="8">
    <location>
        <begin position="1493"/>
        <end position="1678"/>
    </location>
</feature>
<gene>
    <name evidence="10" type="ORF">EVOR1521_LOCUS31166</name>
</gene>
<proteinExistence type="predicted"/>
<feature type="domain" description="Helicase ATP-binding" evidence="7">
    <location>
        <begin position="910"/>
        <end position="1114"/>
    </location>
</feature>
<dbReference type="InterPro" id="IPR027417">
    <property type="entry name" value="P-loop_NTPase"/>
</dbReference>
<organism evidence="10 11">
    <name type="scientific">Effrenium voratum</name>
    <dbReference type="NCBI Taxonomy" id="2562239"/>
    <lineage>
        <taxon>Eukaryota</taxon>
        <taxon>Sar</taxon>
        <taxon>Alveolata</taxon>
        <taxon>Dinophyceae</taxon>
        <taxon>Suessiales</taxon>
        <taxon>Symbiodiniaceae</taxon>
        <taxon>Effrenium</taxon>
    </lineage>
</organism>
<keyword evidence="5" id="KW-0067">ATP-binding</keyword>
<evidence type="ECO:0000256" key="4">
    <source>
        <dbReference type="ARBA" id="ARBA00022806"/>
    </source>
</evidence>
<dbReference type="Proteomes" id="UP001178507">
    <property type="component" value="Unassembled WGS sequence"/>
</dbReference>
<dbReference type="GO" id="GO:0003676">
    <property type="term" value="F:nucleic acid binding"/>
    <property type="evidence" value="ECO:0007669"/>
    <property type="project" value="InterPro"/>
</dbReference>
<evidence type="ECO:0000256" key="1">
    <source>
        <dbReference type="ARBA" id="ARBA00012552"/>
    </source>
</evidence>
<dbReference type="PROSITE" id="PS51195">
    <property type="entry name" value="Q_MOTIF"/>
    <property type="match status" value="1"/>
</dbReference>
<keyword evidence="2" id="KW-0547">Nucleotide-binding</keyword>
<evidence type="ECO:0000313" key="11">
    <source>
        <dbReference type="Proteomes" id="UP001178507"/>
    </source>
</evidence>
<dbReference type="Gene3D" id="3.40.50.300">
    <property type="entry name" value="P-loop containing nucleotide triphosphate hydrolases"/>
    <property type="match status" value="2"/>
</dbReference>
<dbReference type="InterPro" id="IPR011545">
    <property type="entry name" value="DEAD/DEAH_box_helicase_dom"/>
</dbReference>
<dbReference type="Pfam" id="PF00270">
    <property type="entry name" value="DEAD"/>
    <property type="match status" value="1"/>
</dbReference>
<dbReference type="SMART" id="SM00487">
    <property type="entry name" value="DEXDc"/>
    <property type="match status" value="1"/>
</dbReference>
<dbReference type="Pfam" id="PF00271">
    <property type="entry name" value="Helicase_C"/>
    <property type="match status" value="1"/>
</dbReference>
<feature type="short sequence motif" description="Q motif" evidence="6">
    <location>
        <begin position="879"/>
        <end position="907"/>
    </location>
</feature>
<evidence type="ECO:0000256" key="6">
    <source>
        <dbReference type="PROSITE-ProRule" id="PRU00552"/>
    </source>
</evidence>
<dbReference type="GO" id="GO:0016787">
    <property type="term" value="F:hydrolase activity"/>
    <property type="evidence" value="ECO:0007669"/>
    <property type="project" value="UniProtKB-KW"/>
</dbReference>
<dbReference type="CDD" id="cd00268">
    <property type="entry name" value="DEADc"/>
    <property type="match status" value="1"/>
</dbReference>
<dbReference type="EC" id="3.6.4.13" evidence="1"/>
<feature type="domain" description="DEAD-box RNA helicase Q" evidence="9">
    <location>
        <begin position="879"/>
        <end position="907"/>
    </location>
</feature>
<dbReference type="GO" id="GO:0005524">
    <property type="term" value="F:ATP binding"/>
    <property type="evidence" value="ECO:0007669"/>
    <property type="project" value="UniProtKB-KW"/>
</dbReference>
<dbReference type="SUPFAM" id="SSF52540">
    <property type="entry name" value="P-loop containing nucleoside triphosphate hydrolases"/>
    <property type="match status" value="1"/>
</dbReference>
<dbReference type="InterPro" id="IPR014014">
    <property type="entry name" value="RNA_helicase_DEAD_Q_motif"/>
</dbReference>
<dbReference type="EMBL" id="CAUJNA010003811">
    <property type="protein sequence ID" value="CAJ1410327.1"/>
    <property type="molecule type" value="Genomic_DNA"/>
</dbReference>
<dbReference type="GO" id="GO:0003724">
    <property type="term" value="F:RNA helicase activity"/>
    <property type="evidence" value="ECO:0007669"/>
    <property type="project" value="UniProtKB-EC"/>
</dbReference>
<keyword evidence="3" id="KW-0378">Hydrolase</keyword>
<reference evidence="10" key="1">
    <citation type="submission" date="2023-08" db="EMBL/GenBank/DDBJ databases">
        <authorList>
            <person name="Chen Y."/>
            <person name="Shah S."/>
            <person name="Dougan E. K."/>
            <person name="Thang M."/>
            <person name="Chan C."/>
        </authorList>
    </citation>
    <scope>NUCLEOTIDE SEQUENCE</scope>
</reference>
<sequence length="1715" mass="190647">MATDLGIGTAVLFNDNLPHLAGTLQEALQEHAQQGLGCAVSDFVVAAKQQALDALRDEDPFARKELEAPRLLEVYGRYGEVLHLCPQAVLQATGAKLEGLLQQLRSSCNSEMVHACRATTPFMFDVFIYYVLLKYGLVDLYARAGNVSAEVYDGWPVEQQERRLWYLFGALWRVIWPERDYCACVEAYDYHTTMHALFETSLNIGRGDLHQRLLRKGSEIRRVVEAAEYCEEWLEKDFQRIFSSYAKHSACLPGALMENLVCLQRWLLSGKVAGSLNTAEMMVKLLTLSDTCLEDTKWPFTKADVMYNFARLAFNWRAGNVGCHAMDRFGQQLQTEHCAVLGPEAYGRLLWRPSPLAAPASEVECTFDFSDACVVEGVVTVRQSAPLSAPEHLQSCSETGRNRHPLRLVRELDTSDRAHVGFVLNLPESGDNVWHNLHWLVPAVARLARRRTQPRNVLLMLLFDAYLFREDELEPAQNEVEKELQQAEQMQRFEQWVVRHAPMLRLLTSAPPVLLHSVKRRCFEVLLWGHAEMRADRELRHRTAVKAEDVAMFKEALGDLHGKEMDAMAAKFWQRAMGSASSGAVRVLVIQRAFAHGRSFLGWANLTEAALAPLAQSGQAAWRALDDLEQRPLLQQAAYFRSAEVLVGAVGAALGWLLLMRPGAQVLEWIPRGVQPCLYRCSEQWNVDGLGMFGGLGRLALVDHVCLRSEAALLQVPDSKRFSAARATAREAYWRHENLAVDGFKFARWVAEAVRRAEAKRSDCPMGEDVKEPEPKRARTDAEILGFEALRRVGYGAEAEAEEAARAKASLEGSFCALQQKAKEEAASRFKVEVVEQKEEEDSHQMGCEEPPESIEVYDEQAAQRGEDAENQWPPWSTLEAAEEGLTKPLVDAMRAVGFTEPTPIQAQAWPILCSGRDLIGVARTGSGKTLAFLLPCFAILLKEGLRSRMGTGTGPGDDSSLPVQMQKQAAGPGAYSPEVLVIAPSRELAAQIETEARRFTAATGIVTLACYGGEGTRRETLGRLRERPECVVGTVGRLIDFIDNEKHWFGVKNVRFLILDEADAMIGEGLDANIRKITIDVETPRRQTMLFSATFADDATALRGSLLVLLSLIGCAAGMRDDKITSALALEELTRHGDLYNYINLKVMTGDQLARVQGEHEGAQELTLPAHVLAAMHVSSSAKTFLYSYTHKAFLYLDLQKQVVSGLQVAGMAEDLVIQLPFGSEETISDSERLDFALQPVTVPSLKEKGVSEFKYVTAAALGKRGGGGFVYKFADGHFAFKQVKPSADQSGGSLYKYINLRVLKDSEVAALEANKFTGAHEEPQALTLPAAALNKMHVSTRTKFFFYSYQHKAFLYLDESKAVVSALGVIGMDSSLMIQLAFAHHVHVDSVAASVTLHEVTVPSLKALGAETFAYVKAAEVGKSGSGGFLYHFGDRHYDFKQVSDLATWISRHAVEVRVGMKDPLKANKDVKQEVIIAKDEHDKEGALKSLLRKLYSNQHKNPGKVLIFAFDHDECDSLAKKIKAALQGCHVEVLHGNKKQAERELAMKRFRNGDSWLMVATSIAGRGLDIKDINLVINYDPPEDGQDYVHRIGRTARAGRKGTAITLLRKGPERAGPDGSGPWCLQADLGAIEPRVSQHLTRSADILLERRAMIYITQVMRRSGKEVPQDLIEALKQRRGRDMGAKLSWGAWRFRASEAWRRRCSRASRPRR</sequence>
<keyword evidence="4" id="KW-0347">Helicase</keyword>
<protein>
    <recommendedName>
        <fullName evidence="1">RNA helicase</fullName>
        <ecNumber evidence="1">3.6.4.13</ecNumber>
    </recommendedName>
</protein>
<evidence type="ECO:0000256" key="5">
    <source>
        <dbReference type="ARBA" id="ARBA00022840"/>
    </source>
</evidence>
<evidence type="ECO:0000259" key="9">
    <source>
        <dbReference type="PROSITE" id="PS51195"/>
    </source>
</evidence>
<evidence type="ECO:0000313" key="10">
    <source>
        <dbReference type="EMBL" id="CAJ1410327.1"/>
    </source>
</evidence>
<dbReference type="Pfam" id="PF04577">
    <property type="entry name" value="Glyco_transf_61"/>
    <property type="match status" value="1"/>
</dbReference>
<dbReference type="CDD" id="cd18787">
    <property type="entry name" value="SF2_C_DEAD"/>
    <property type="match status" value="1"/>
</dbReference>
<keyword evidence="11" id="KW-1185">Reference proteome</keyword>
<dbReference type="PROSITE" id="PS51194">
    <property type="entry name" value="HELICASE_CTER"/>
    <property type="match status" value="1"/>
</dbReference>
<dbReference type="PANTHER" id="PTHR47958">
    <property type="entry name" value="ATP-DEPENDENT RNA HELICASE DBP3"/>
    <property type="match status" value="1"/>
</dbReference>
<accession>A0AA36JQ23</accession>